<comment type="caution">
    <text evidence="2">The sequence shown here is derived from an EMBL/GenBank/DDBJ whole genome shotgun (WGS) entry which is preliminary data.</text>
</comment>
<dbReference type="EMBL" id="JACBXS010000023">
    <property type="protein sequence ID" value="NYS25695.1"/>
    <property type="molecule type" value="Genomic_DNA"/>
</dbReference>
<sequence length="148" mass="15164">MISNKLTVAAAALATATAFATPSIAEDSMPLVTVVTSENAQTQLMAMVLTTQAMEQGAETRILLCGPGGDIALAEAPETATAPQPPRDMSPQGMLQMLMDRGATVEVCAIYLPGLGADESVLIEGVGVAQPPAMAAAMLGEGTRVWSF</sequence>
<dbReference type="RefSeq" id="WP_179906491.1">
    <property type="nucleotide sequence ID" value="NZ_JACBXS010000023.1"/>
</dbReference>
<feature type="chain" id="PRO_5031537894" evidence="1">
    <location>
        <begin position="21"/>
        <end position="148"/>
    </location>
</feature>
<dbReference type="AlphaFoldDB" id="A0A7Z0I0H6"/>
<dbReference type="Proteomes" id="UP000529417">
    <property type="component" value="Unassembled WGS sequence"/>
</dbReference>
<keyword evidence="3" id="KW-1185">Reference proteome</keyword>
<gene>
    <name evidence="2" type="ORF">HUK65_11895</name>
</gene>
<feature type="signal peptide" evidence="1">
    <location>
        <begin position="1"/>
        <end position="20"/>
    </location>
</feature>
<dbReference type="SUPFAM" id="SSF75169">
    <property type="entry name" value="DsrEFH-like"/>
    <property type="match status" value="1"/>
</dbReference>
<name>A0A7Z0I0H6_9RHOB</name>
<evidence type="ECO:0000313" key="2">
    <source>
        <dbReference type="EMBL" id="NYS25695.1"/>
    </source>
</evidence>
<dbReference type="Gene3D" id="3.40.1260.10">
    <property type="entry name" value="DsrEFH-like"/>
    <property type="match status" value="1"/>
</dbReference>
<evidence type="ECO:0000256" key="1">
    <source>
        <dbReference type="SAM" id="SignalP"/>
    </source>
</evidence>
<dbReference type="InterPro" id="IPR003787">
    <property type="entry name" value="Sulphur_relay_DsrE/F-like"/>
</dbReference>
<dbReference type="Pfam" id="PF02635">
    <property type="entry name" value="DsrE"/>
    <property type="match status" value="1"/>
</dbReference>
<keyword evidence="1" id="KW-0732">Signal</keyword>
<dbReference type="InterPro" id="IPR027396">
    <property type="entry name" value="DsrEFH-like"/>
</dbReference>
<reference evidence="2 3" key="1">
    <citation type="journal article" date="2000" name="Arch. Microbiol.">
        <title>Rhodobaca bogoriensis gen. nov. and sp. nov., an alkaliphilic purple nonsulfur bacterium from African Rift Valley soda lakes.</title>
        <authorList>
            <person name="Milford A.D."/>
            <person name="Achenbach L.A."/>
            <person name="Jung D.O."/>
            <person name="Madigan M.T."/>
        </authorList>
    </citation>
    <scope>NUCLEOTIDE SEQUENCE [LARGE SCALE GENOMIC DNA]</scope>
    <source>
        <strain evidence="2 3">2376</strain>
    </source>
</reference>
<accession>A0A7Z0I0H6</accession>
<protein>
    <submittedName>
        <fullName evidence="2">DsrE family protein</fullName>
    </submittedName>
</protein>
<evidence type="ECO:0000313" key="3">
    <source>
        <dbReference type="Proteomes" id="UP000529417"/>
    </source>
</evidence>
<proteinExistence type="predicted"/>
<organism evidence="2 3">
    <name type="scientific">Rhabdonatronobacter sediminivivens</name>
    <dbReference type="NCBI Taxonomy" id="2743469"/>
    <lineage>
        <taxon>Bacteria</taxon>
        <taxon>Pseudomonadati</taxon>
        <taxon>Pseudomonadota</taxon>
        <taxon>Alphaproteobacteria</taxon>
        <taxon>Rhodobacterales</taxon>
        <taxon>Paracoccaceae</taxon>
        <taxon>Rhabdonatronobacter</taxon>
    </lineage>
</organism>